<evidence type="ECO:0000313" key="3">
    <source>
        <dbReference type="EMBL" id="MCQ4165712.1"/>
    </source>
</evidence>
<evidence type="ECO:0000256" key="1">
    <source>
        <dbReference type="SAM" id="Coils"/>
    </source>
</evidence>
<feature type="signal peptide" evidence="2">
    <location>
        <begin position="1"/>
        <end position="19"/>
    </location>
</feature>
<dbReference type="CDD" id="cd14788">
    <property type="entry name" value="GumN"/>
    <property type="match status" value="1"/>
</dbReference>
<reference evidence="3" key="1">
    <citation type="submission" date="2022-07" db="EMBL/GenBank/DDBJ databases">
        <title>Tahibacter sp., a new gammaproteobacterium isolated from the silt sample collected at pig farm.</title>
        <authorList>
            <person name="Chen H."/>
        </authorList>
    </citation>
    <scope>NUCLEOTIDE SEQUENCE</scope>
    <source>
        <strain evidence="3">P2K</strain>
    </source>
</reference>
<dbReference type="Proteomes" id="UP001165498">
    <property type="component" value="Unassembled WGS sequence"/>
</dbReference>
<keyword evidence="4" id="KW-1185">Reference proteome</keyword>
<feature type="chain" id="PRO_5046153179" evidence="2">
    <location>
        <begin position="20"/>
        <end position="355"/>
    </location>
</feature>
<proteinExistence type="predicted"/>
<dbReference type="EMBL" id="JANFQO010000011">
    <property type="protein sequence ID" value="MCQ4165712.1"/>
    <property type="molecule type" value="Genomic_DNA"/>
</dbReference>
<organism evidence="3 4">
    <name type="scientific">Tahibacter harae</name>
    <dbReference type="NCBI Taxonomy" id="2963937"/>
    <lineage>
        <taxon>Bacteria</taxon>
        <taxon>Pseudomonadati</taxon>
        <taxon>Pseudomonadota</taxon>
        <taxon>Gammaproteobacteria</taxon>
        <taxon>Lysobacterales</taxon>
        <taxon>Rhodanobacteraceae</taxon>
        <taxon>Tahibacter</taxon>
    </lineage>
</organism>
<keyword evidence="2" id="KW-0732">Signal</keyword>
<dbReference type="Pfam" id="PF01963">
    <property type="entry name" value="TraB_PrgY_gumN"/>
    <property type="match status" value="1"/>
</dbReference>
<keyword evidence="1" id="KW-0175">Coiled coil</keyword>
<evidence type="ECO:0000313" key="4">
    <source>
        <dbReference type="Proteomes" id="UP001165498"/>
    </source>
</evidence>
<sequence>MLRATLSLCLSFCIFTAHAAAPETAPATPSPAVAVPPSATTATAVPSAPAPAAVLETVVVSGEQPGPGLWKISKGEHVLWILGTLSPLPKKISWVSREVESVIAGAQQVLLPPQASVKIKGGMVGGLFLLPSLLKARNNPDGKRLADVVPPDLYARWQPLKQKYLGRDQGVEKRRPIFAASELYGEALDKAGLRGGGKVADTVEKLAERHKVELVRPEVALKLDGARDTLRDFAKSELDDIDCLRRTVDRLESDLPAMQLRANAWAVGDIEALRALPYVDQNQACTEAMLQNSAVQEHGMGDLRERVARAWLESAETALARHTVSLAVLPMDQILGADGYVAELQRRGYTVQPPE</sequence>
<dbReference type="InterPro" id="IPR002816">
    <property type="entry name" value="TraB/PrgY/GumN_fam"/>
</dbReference>
<dbReference type="RefSeq" id="WP_255914902.1">
    <property type="nucleotide sequence ID" value="NZ_JANFQO010000011.1"/>
</dbReference>
<gene>
    <name evidence="3" type="ORF">NM961_13410</name>
</gene>
<protein>
    <submittedName>
        <fullName evidence="3">TraB/GumN family protein</fullName>
    </submittedName>
</protein>
<evidence type="ECO:0000256" key="2">
    <source>
        <dbReference type="SAM" id="SignalP"/>
    </source>
</evidence>
<comment type="caution">
    <text evidence="3">The sequence shown here is derived from an EMBL/GenBank/DDBJ whole genome shotgun (WGS) entry which is preliminary data.</text>
</comment>
<accession>A0ABT1QTT3</accession>
<feature type="coiled-coil region" evidence="1">
    <location>
        <begin position="234"/>
        <end position="261"/>
    </location>
</feature>
<name>A0ABT1QTT3_9GAMM</name>